<dbReference type="InterPro" id="IPR025634">
    <property type="entry name" value="DUF4292"/>
</dbReference>
<reference evidence="1 2" key="1">
    <citation type="submission" date="2019-03" db="EMBL/GenBank/DDBJ databases">
        <title>Genomic Encyclopedia of Type Strains, Phase IV (KMG-IV): sequencing the most valuable type-strain genomes for metagenomic binning, comparative biology and taxonomic classification.</title>
        <authorList>
            <person name="Goeker M."/>
        </authorList>
    </citation>
    <scope>NUCLEOTIDE SEQUENCE [LARGE SCALE GENOMIC DNA]</scope>
    <source>
        <strain evidence="1 2">DSM 100059</strain>
    </source>
</reference>
<dbReference type="RefSeq" id="WP_133989952.1">
    <property type="nucleotide sequence ID" value="NZ_SODV01000001.1"/>
</dbReference>
<sequence length="275" mass="31260">MRYVAVLAALVLGASFWAGCRSTKKIQQVINKKDTTALVIVHKDQAPDSLAHLYSVLTGMFGHHIDYTTFSAKVRVDYSNEQGHQPDFTAFIHMKKDSIIWIDISGPLGIGGFRVLITKDTLRYYDKLANTYTVRPLSYLQDVAELPLDLPKLQDLIVGNLVFFDSTRITSYRQGAASIYLLSAGDQYKNLVTLANGDYRIMHSKLDDVDPTRNRTADLTYDDYVSQGGILFPTTRSINLSEKSRVDIELNFKQFEFNLPLTYPFNVPKKYRRIK</sequence>
<evidence type="ECO:0000313" key="1">
    <source>
        <dbReference type="EMBL" id="TDW99341.1"/>
    </source>
</evidence>
<comment type="caution">
    <text evidence="1">The sequence shown here is derived from an EMBL/GenBank/DDBJ whole genome shotgun (WGS) entry which is preliminary data.</text>
</comment>
<dbReference type="EMBL" id="SODV01000001">
    <property type="protein sequence ID" value="TDW99341.1"/>
    <property type="molecule type" value="Genomic_DNA"/>
</dbReference>
<name>A0A4R8DMW3_9BACT</name>
<dbReference type="Proteomes" id="UP000294498">
    <property type="component" value="Unassembled WGS sequence"/>
</dbReference>
<dbReference type="OrthoDB" id="849114at2"/>
<protein>
    <submittedName>
        <fullName evidence="1">Uncharacterized protein DUF4292</fullName>
    </submittedName>
</protein>
<dbReference type="Pfam" id="PF14125">
    <property type="entry name" value="DUF4292"/>
    <property type="match status" value="1"/>
</dbReference>
<gene>
    <name evidence="1" type="ORF">EDB95_0350</name>
</gene>
<dbReference type="AlphaFoldDB" id="A0A4R8DMW3"/>
<accession>A0A4R8DMW3</accession>
<dbReference type="PROSITE" id="PS51257">
    <property type="entry name" value="PROKAR_LIPOPROTEIN"/>
    <property type="match status" value="1"/>
</dbReference>
<evidence type="ECO:0000313" key="2">
    <source>
        <dbReference type="Proteomes" id="UP000294498"/>
    </source>
</evidence>
<keyword evidence="2" id="KW-1185">Reference proteome</keyword>
<proteinExistence type="predicted"/>
<organism evidence="1 2">
    <name type="scientific">Dinghuibacter silviterrae</name>
    <dbReference type="NCBI Taxonomy" id="1539049"/>
    <lineage>
        <taxon>Bacteria</taxon>
        <taxon>Pseudomonadati</taxon>
        <taxon>Bacteroidota</taxon>
        <taxon>Chitinophagia</taxon>
        <taxon>Chitinophagales</taxon>
        <taxon>Chitinophagaceae</taxon>
        <taxon>Dinghuibacter</taxon>
    </lineage>
</organism>